<organism evidence="1 2">
    <name type="scientific">Paraburkholderia unamae</name>
    <dbReference type="NCBI Taxonomy" id="219649"/>
    <lineage>
        <taxon>Bacteria</taxon>
        <taxon>Pseudomonadati</taxon>
        <taxon>Pseudomonadota</taxon>
        <taxon>Betaproteobacteria</taxon>
        <taxon>Burkholderiales</taxon>
        <taxon>Burkholderiaceae</taxon>
        <taxon>Paraburkholderia</taxon>
    </lineage>
</organism>
<gene>
    <name evidence="1" type="ORF">VSR83_32285</name>
</gene>
<protein>
    <submittedName>
        <fullName evidence="1">Uncharacterized protein</fullName>
    </submittedName>
</protein>
<proteinExistence type="predicted"/>
<reference evidence="1" key="1">
    <citation type="submission" date="2024-01" db="EMBL/GenBank/DDBJ databases">
        <title>The diversity of rhizobia nodulating Mimosa spp. in eleven states of Brazil covering several biomes is determined by host plant, location, and edaphic factors.</title>
        <authorList>
            <person name="Rouws L."/>
            <person name="Barauna A."/>
            <person name="Beukes C."/>
            <person name="De Faria S.M."/>
            <person name="Gross E."/>
            <person name="Dos Reis Junior F.B."/>
            <person name="Simon M."/>
            <person name="Maluk M."/>
            <person name="Odee D.W."/>
            <person name="Kenicer G."/>
            <person name="Young J.P.W."/>
            <person name="Reis V.M."/>
            <person name="Zilli J."/>
            <person name="James E.K."/>
        </authorList>
    </citation>
    <scope>NUCLEOTIDE SEQUENCE</scope>
    <source>
        <strain evidence="1">JPY452</strain>
    </source>
</reference>
<evidence type="ECO:0000313" key="2">
    <source>
        <dbReference type="Proteomes" id="UP001392318"/>
    </source>
</evidence>
<dbReference type="Proteomes" id="UP001392318">
    <property type="component" value="Unassembled WGS sequence"/>
</dbReference>
<evidence type="ECO:0000313" key="1">
    <source>
        <dbReference type="EMBL" id="MEM5404649.1"/>
    </source>
</evidence>
<keyword evidence="2" id="KW-1185">Reference proteome</keyword>
<name>A0ACC6RSE4_9BURK</name>
<comment type="caution">
    <text evidence="1">The sequence shown here is derived from an EMBL/GenBank/DDBJ whole genome shotgun (WGS) entry which is preliminary data.</text>
</comment>
<sequence length="70" mass="7701">MSSAYAGPGKYIQRAGEISRLSQHVAPLSRNVLVLIDPFLFERFSSSLQRDLEGQAVGTSGEARRRMYAG</sequence>
<dbReference type="EMBL" id="JAYMRU010000032">
    <property type="protein sequence ID" value="MEM5404649.1"/>
    <property type="molecule type" value="Genomic_DNA"/>
</dbReference>
<accession>A0ACC6RSE4</accession>